<comment type="caution">
    <text evidence="2">The sequence shown here is derived from an EMBL/GenBank/DDBJ whole genome shotgun (WGS) entry which is preliminary data.</text>
</comment>
<keyword evidence="1" id="KW-0732">Signal</keyword>
<evidence type="ECO:0000313" key="2">
    <source>
        <dbReference type="EMBL" id="TDE18674.1"/>
    </source>
</evidence>
<dbReference type="OrthoDB" id="1115009at2"/>
<evidence type="ECO:0000256" key="1">
    <source>
        <dbReference type="SAM" id="SignalP"/>
    </source>
</evidence>
<keyword evidence="3" id="KW-1185">Reference proteome</keyword>
<protein>
    <submittedName>
        <fullName evidence="2">DUF4249 domain-containing protein</fullName>
    </submittedName>
</protein>
<feature type="chain" id="PRO_5020813515" evidence="1">
    <location>
        <begin position="18"/>
        <end position="315"/>
    </location>
</feature>
<evidence type="ECO:0000313" key="3">
    <source>
        <dbReference type="Proteomes" id="UP000294850"/>
    </source>
</evidence>
<dbReference type="Pfam" id="PF14054">
    <property type="entry name" value="DUF4249"/>
    <property type="match status" value="1"/>
</dbReference>
<reference evidence="2 3" key="1">
    <citation type="submission" date="2019-03" db="EMBL/GenBank/DDBJ databases">
        <title>Dyadobacter AR-3-6 sp. nov., isolated from arctic soil.</title>
        <authorList>
            <person name="Chaudhary D.K."/>
        </authorList>
    </citation>
    <scope>NUCLEOTIDE SEQUENCE [LARGE SCALE GENOMIC DNA]</scope>
    <source>
        <strain evidence="2 3">AR-3-6</strain>
    </source>
</reference>
<accession>A0A4R5E0S1</accession>
<proteinExistence type="predicted"/>
<gene>
    <name evidence="2" type="ORF">E0F88_03825</name>
</gene>
<feature type="signal peptide" evidence="1">
    <location>
        <begin position="1"/>
        <end position="17"/>
    </location>
</feature>
<dbReference type="RefSeq" id="WP_131956755.1">
    <property type="nucleotide sequence ID" value="NZ_SMFL01000001.1"/>
</dbReference>
<organism evidence="2 3">
    <name type="scientific">Dyadobacter psychrotolerans</name>
    <dbReference type="NCBI Taxonomy" id="2541721"/>
    <lineage>
        <taxon>Bacteria</taxon>
        <taxon>Pseudomonadati</taxon>
        <taxon>Bacteroidota</taxon>
        <taxon>Cytophagia</taxon>
        <taxon>Cytophagales</taxon>
        <taxon>Spirosomataceae</taxon>
        <taxon>Dyadobacter</taxon>
    </lineage>
</organism>
<dbReference type="AlphaFoldDB" id="A0A4R5E0S1"/>
<dbReference type="EMBL" id="SMFL01000001">
    <property type="protein sequence ID" value="TDE18674.1"/>
    <property type="molecule type" value="Genomic_DNA"/>
</dbReference>
<dbReference type="PROSITE" id="PS51257">
    <property type="entry name" value="PROKAR_LIPOPROTEIN"/>
    <property type="match status" value="1"/>
</dbReference>
<sequence>MKLIHCLLLCFAVMLSACESLVTVVSQDKLPDTEAKLVVQAFLNPQAARTTVIVTESAPLFGTSPDRGNVIKNAIVKLSDGTKEVTLSFDSAGASYGIDKARFAIVAGKTYSLSVSDGQRSIQATCVVPAKQVIVKSFVIDTIFSNNGFLIDTSLTVKMSWQDIAGEANYYRLRAYLELEYTHGEGNSVETFRERRVRNRFNVDWDRTIGRNDYQSDANLDGAILTSPLGTFELPETITYDFGTGKKFVVRPKNKIVSITFDLYNADEAYFKYHRSLQLRNNENPFSEPSLIFTNINGGLGCFSAYNIGTRIYKP</sequence>
<dbReference type="InterPro" id="IPR025345">
    <property type="entry name" value="DUF4249"/>
</dbReference>
<dbReference type="Proteomes" id="UP000294850">
    <property type="component" value="Unassembled WGS sequence"/>
</dbReference>
<name>A0A4R5E0S1_9BACT</name>